<dbReference type="GO" id="GO:0005524">
    <property type="term" value="F:ATP binding"/>
    <property type="evidence" value="ECO:0007669"/>
    <property type="project" value="InterPro"/>
</dbReference>
<sequence>MAKTSIFTHTQSEWRPPVARNVQSISTVMLDDREKEGLLQDVRDFLASSHEEHRDIRHRRCYLFHGPTGTGKTCLALSIAGCFGLDTYITELSVNDSSLRALFTKAPGSCVILLEDVENAKQEPP</sequence>
<dbReference type="SUPFAM" id="SSF52540">
    <property type="entry name" value="P-loop containing nucleoside triphosphate hydrolases"/>
    <property type="match status" value="1"/>
</dbReference>
<dbReference type="GO" id="GO:0016887">
    <property type="term" value="F:ATP hydrolysis activity"/>
    <property type="evidence" value="ECO:0007669"/>
    <property type="project" value="InterPro"/>
</dbReference>
<dbReference type="AlphaFoldDB" id="A0AAE0K7T1"/>
<evidence type="ECO:0000259" key="1">
    <source>
        <dbReference type="Pfam" id="PF00004"/>
    </source>
</evidence>
<dbReference type="Gene3D" id="3.40.50.300">
    <property type="entry name" value="P-loop containing nucleotide triphosphate hydrolases"/>
    <property type="match status" value="1"/>
</dbReference>
<feature type="domain" description="ATPase AAA-type core" evidence="1">
    <location>
        <begin position="62"/>
        <end position="120"/>
    </location>
</feature>
<dbReference type="InterPro" id="IPR003959">
    <property type="entry name" value="ATPase_AAA_core"/>
</dbReference>
<name>A0AAE0K7T1_9PEZI</name>
<dbReference type="Proteomes" id="UP001287356">
    <property type="component" value="Unassembled WGS sequence"/>
</dbReference>
<proteinExistence type="predicted"/>
<accession>A0AAE0K7T1</accession>
<reference evidence="2" key="2">
    <citation type="submission" date="2023-06" db="EMBL/GenBank/DDBJ databases">
        <authorList>
            <consortium name="Lawrence Berkeley National Laboratory"/>
            <person name="Haridas S."/>
            <person name="Hensen N."/>
            <person name="Bonometti L."/>
            <person name="Westerberg I."/>
            <person name="Brannstrom I.O."/>
            <person name="Guillou S."/>
            <person name="Cros-Aarteil S."/>
            <person name="Calhoun S."/>
            <person name="Kuo A."/>
            <person name="Mondo S."/>
            <person name="Pangilinan J."/>
            <person name="Riley R."/>
            <person name="Labutti K."/>
            <person name="Andreopoulos B."/>
            <person name="Lipzen A."/>
            <person name="Chen C."/>
            <person name="Yanf M."/>
            <person name="Daum C."/>
            <person name="Ng V."/>
            <person name="Clum A."/>
            <person name="Steindorff A."/>
            <person name="Ohm R."/>
            <person name="Martin F."/>
            <person name="Silar P."/>
            <person name="Natvig D."/>
            <person name="Lalanne C."/>
            <person name="Gautier V."/>
            <person name="Ament-Velasquez S.L."/>
            <person name="Kruys A."/>
            <person name="Hutchinson M.I."/>
            <person name="Powell A.J."/>
            <person name="Barry K."/>
            <person name="Miller A.N."/>
            <person name="Grigoriev I.V."/>
            <person name="Debuchy R."/>
            <person name="Gladieux P."/>
            <person name="Thoren M.H."/>
            <person name="Johannesson H."/>
        </authorList>
    </citation>
    <scope>NUCLEOTIDE SEQUENCE</scope>
    <source>
        <strain evidence="2">CBS 958.72</strain>
    </source>
</reference>
<dbReference type="PANTHER" id="PTHR23070">
    <property type="entry name" value="BCS1 AAA-TYPE ATPASE"/>
    <property type="match status" value="1"/>
</dbReference>
<dbReference type="Pfam" id="PF00004">
    <property type="entry name" value="AAA"/>
    <property type="match status" value="1"/>
</dbReference>
<evidence type="ECO:0000313" key="3">
    <source>
        <dbReference type="Proteomes" id="UP001287356"/>
    </source>
</evidence>
<keyword evidence="2" id="KW-0378">Hydrolase</keyword>
<reference evidence="2" key="1">
    <citation type="journal article" date="2023" name="Mol. Phylogenet. Evol.">
        <title>Genome-scale phylogeny and comparative genomics of the fungal order Sordariales.</title>
        <authorList>
            <person name="Hensen N."/>
            <person name="Bonometti L."/>
            <person name="Westerberg I."/>
            <person name="Brannstrom I.O."/>
            <person name="Guillou S."/>
            <person name="Cros-Aarteil S."/>
            <person name="Calhoun S."/>
            <person name="Haridas S."/>
            <person name="Kuo A."/>
            <person name="Mondo S."/>
            <person name="Pangilinan J."/>
            <person name="Riley R."/>
            <person name="LaButti K."/>
            <person name="Andreopoulos B."/>
            <person name="Lipzen A."/>
            <person name="Chen C."/>
            <person name="Yan M."/>
            <person name="Daum C."/>
            <person name="Ng V."/>
            <person name="Clum A."/>
            <person name="Steindorff A."/>
            <person name="Ohm R.A."/>
            <person name="Martin F."/>
            <person name="Silar P."/>
            <person name="Natvig D.O."/>
            <person name="Lalanne C."/>
            <person name="Gautier V."/>
            <person name="Ament-Velasquez S.L."/>
            <person name="Kruys A."/>
            <person name="Hutchinson M.I."/>
            <person name="Powell A.J."/>
            <person name="Barry K."/>
            <person name="Miller A.N."/>
            <person name="Grigoriev I.V."/>
            <person name="Debuchy R."/>
            <person name="Gladieux P."/>
            <person name="Hiltunen Thoren M."/>
            <person name="Johannesson H."/>
        </authorList>
    </citation>
    <scope>NUCLEOTIDE SEQUENCE</scope>
    <source>
        <strain evidence="2">CBS 958.72</strain>
    </source>
</reference>
<organism evidence="2 3">
    <name type="scientific">Lasiosphaeria ovina</name>
    <dbReference type="NCBI Taxonomy" id="92902"/>
    <lineage>
        <taxon>Eukaryota</taxon>
        <taxon>Fungi</taxon>
        <taxon>Dikarya</taxon>
        <taxon>Ascomycota</taxon>
        <taxon>Pezizomycotina</taxon>
        <taxon>Sordariomycetes</taxon>
        <taxon>Sordariomycetidae</taxon>
        <taxon>Sordariales</taxon>
        <taxon>Lasiosphaeriaceae</taxon>
        <taxon>Lasiosphaeria</taxon>
    </lineage>
</organism>
<gene>
    <name evidence="2" type="ORF">B0T24DRAFT_331928</name>
</gene>
<protein>
    <submittedName>
        <fullName evidence="2">P-loop containing nucleoside triphosphate hydrolase protein</fullName>
    </submittedName>
</protein>
<comment type="caution">
    <text evidence="2">The sequence shown here is derived from an EMBL/GenBank/DDBJ whole genome shotgun (WGS) entry which is preliminary data.</text>
</comment>
<dbReference type="EMBL" id="JAULSN010000005">
    <property type="protein sequence ID" value="KAK3371646.1"/>
    <property type="molecule type" value="Genomic_DNA"/>
</dbReference>
<dbReference type="InterPro" id="IPR027417">
    <property type="entry name" value="P-loop_NTPase"/>
</dbReference>
<evidence type="ECO:0000313" key="2">
    <source>
        <dbReference type="EMBL" id="KAK3371646.1"/>
    </source>
</evidence>
<keyword evidence="3" id="KW-1185">Reference proteome</keyword>
<dbReference type="InterPro" id="IPR050747">
    <property type="entry name" value="Mitochondrial_chaperone_BCS1"/>
</dbReference>